<name>A0A176S1L1_9GAMM</name>
<evidence type="ECO:0000313" key="3">
    <source>
        <dbReference type="Proteomes" id="UP000076962"/>
    </source>
</evidence>
<gene>
    <name evidence="2" type="ORF">THIOM_002289</name>
</gene>
<protein>
    <submittedName>
        <fullName evidence="2">Uncharacterized protein</fullName>
    </submittedName>
</protein>
<sequence length="360" mass="41513">MMLGVQDLSWACQVDELVLKSAIFLAGCLQRCGYDMNLSRIELLLERIAVAVENIAEALDNIAEKQNELVKDKKNLYSQKKSNNTEKLEQTEKNELYPLEEIEKENTETQQNINKIDEFLKSKSIQIKSIPDEDAADYVINAMAVFIGDRYSSISKIYKKIKREMQHGGTITEHLANETQKDISNICQFCTRLHETAFLEEYKYFKAPRYLIKAKTTTLPRAQNFLSGQWLERYILENVKESIKGVSQELSKTLSFSYLINPKIILPNGNDFELDIIFEVEGVFYWVEAKTGDYQQHINKYSNMAKTLNLDYKHSIMVLTDINPSASDSLSALFTMTVCQVSEFPKFIRDLLFEDHSQTK</sequence>
<evidence type="ECO:0000313" key="2">
    <source>
        <dbReference type="EMBL" id="OAD21933.1"/>
    </source>
</evidence>
<dbReference type="GO" id="GO:0003676">
    <property type="term" value="F:nucleic acid binding"/>
    <property type="evidence" value="ECO:0007669"/>
    <property type="project" value="InterPro"/>
</dbReference>
<proteinExistence type="predicted"/>
<keyword evidence="1" id="KW-0175">Coiled coil</keyword>
<accession>A0A176S1L1</accession>
<keyword evidence="3" id="KW-1185">Reference proteome</keyword>
<feature type="coiled-coil region" evidence="1">
    <location>
        <begin position="41"/>
        <end position="75"/>
    </location>
</feature>
<dbReference type="AlphaFoldDB" id="A0A176S1L1"/>
<dbReference type="EMBL" id="LUTY01001289">
    <property type="protein sequence ID" value="OAD21933.1"/>
    <property type="molecule type" value="Genomic_DNA"/>
</dbReference>
<evidence type="ECO:0000256" key="1">
    <source>
        <dbReference type="SAM" id="Coils"/>
    </source>
</evidence>
<comment type="caution">
    <text evidence="2">The sequence shown here is derived from an EMBL/GenBank/DDBJ whole genome shotgun (WGS) entry which is preliminary data.</text>
</comment>
<dbReference type="SUPFAM" id="SSF52980">
    <property type="entry name" value="Restriction endonuclease-like"/>
    <property type="match status" value="1"/>
</dbReference>
<dbReference type="Gene3D" id="3.40.1350.10">
    <property type="match status" value="1"/>
</dbReference>
<dbReference type="InterPro" id="IPR011856">
    <property type="entry name" value="tRNA_endonuc-like_dom_sf"/>
</dbReference>
<organism evidence="2 3">
    <name type="scientific">Candidatus Thiomargarita nelsonii</name>
    <dbReference type="NCBI Taxonomy" id="1003181"/>
    <lineage>
        <taxon>Bacteria</taxon>
        <taxon>Pseudomonadati</taxon>
        <taxon>Pseudomonadota</taxon>
        <taxon>Gammaproteobacteria</taxon>
        <taxon>Thiotrichales</taxon>
        <taxon>Thiotrichaceae</taxon>
        <taxon>Thiomargarita</taxon>
    </lineage>
</organism>
<dbReference type="PATRIC" id="fig|1003181.4.peg.3128"/>
<dbReference type="InterPro" id="IPR011335">
    <property type="entry name" value="Restrct_endonuc-II-like"/>
</dbReference>
<reference evidence="2 3" key="1">
    <citation type="submission" date="2016-05" db="EMBL/GenBank/DDBJ databases">
        <title>Single-cell genome of chain-forming Candidatus Thiomargarita nelsonii and comparison to other large sulfur-oxidizing bacteria.</title>
        <authorList>
            <person name="Winkel M."/>
            <person name="Salman V."/>
            <person name="Woyke T."/>
            <person name="Schulz-Vogt H."/>
            <person name="Richter M."/>
            <person name="Flood B."/>
            <person name="Bailey J."/>
            <person name="Amann R."/>
            <person name="Mussmann M."/>
        </authorList>
    </citation>
    <scope>NUCLEOTIDE SEQUENCE [LARGE SCALE GENOMIC DNA]</scope>
    <source>
        <strain evidence="2 3">THI036</strain>
    </source>
</reference>
<dbReference type="Proteomes" id="UP000076962">
    <property type="component" value="Unassembled WGS sequence"/>
</dbReference>